<comment type="caution">
    <text evidence="3">The sequence shown here is derived from an EMBL/GenBank/DDBJ whole genome shotgun (WGS) entry which is preliminary data.</text>
</comment>
<proteinExistence type="predicted"/>
<keyword evidence="4" id="KW-1185">Reference proteome</keyword>
<dbReference type="Pfam" id="PF18914">
    <property type="entry name" value="DUF5666"/>
    <property type="match status" value="1"/>
</dbReference>
<evidence type="ECO:0000313" key="3">
    <source>
        <dbReference type="EMBL" id="GAA1951205.1"/>
    </source>
</evidence>
<dbReference type="InterPro" id="IPR043724">
    <property type="entry name" value="DUF5666"/>
</dbReference>
<name>A0ABN2QHV4_9ACTN</name>
<accession>A0ABN2QHV4</accession>
<evidence type="ECO:0000313" key="4">
    <source>
        <dbReference type="Proteomes" id="UP001499854"/>
    </source>
</evidence>
<feature type="compositionally biased region" description="Polar residues" evidence="1">
    <location>
        <begin position="201"/>
        <end position="213"/>
    </location>
</feature>
<dbReference type="Proteomes" id="UP001499854">
    <property type="component" value="Unassembled WGS sequence"/>
</dbReference>
<sequence>MSENEGAKPAGTGNNEEFELLSSAPSAPDISGQLKPRGGAGLPKVTLALAGTVLAVGGFVGGIAVGKSNADSSGKSTNPAAAGTTARARGQFGANGGQTGGAAGGQNGQFGRGGTVVGTVTAVDGSTLTVTDSTGKQVTVDTNGQTTVTIGKTGTVSDLANGSQVTVIGTPDGSGKITARSVLSGITNFGGFGGGRGSRTPAPNASSPGGSNG</sequence>
<feature type="region of interest" description="Disordered" evidence="1">
    <location>
        <begin position="90"/>
        <end position="110"/>
    </location>
</feature>
<evidence type="ECO:0000259" key="2">
    <source>
        <dbReference type="Pfam" id="PF18914"/>
    </source>
</evidence>
<protein>
    <recommendedName>
        <fullName evidence="2">DUF5666 domain-containing protein</fullName>
    </recommendedName>
</protein>
<dbReference type="EMBL" id="BAAAQM010000001">
    <property type="protein sequence ID" value="GAA1951205.1"/>
    <property type="molecule type" value="Genomic_DNA"/>
</dbReference>
<dbReference type="RefSeq" id="WP_344655026.1">
    <property type="nucleotide sequence ID" value="NZ_BAAAQM010000001.1"/>
</dbReference>
<gene>
    <name evidence="3" type="ORF">GCM10009838_02910</name>
</gene>
<reference evidence="3 4" key="1">
    <citation type="journal article" date="2019" name="Int. J. Syst. Evol. Microbiol.">
        <title>The Global Catalogue of Microorganisms (GCM) 10K type strain sequencing project: providing services to taxonomists for standard genome sequencing and annotation.</title>
        <authorList>
            <consortium name="The Broad Institute Genomics Platform"/>
            <consortium name="The Broad Institute Genome Sequencing Center for Infectious Disease"/>
            <person name="Wu L."/>
            <person name="Ma J."/>
        </authorList>
    </citation>
    <scope>NUCLEOTIDE SEQUENCE [LARGE SCALE GENOMIC DNA]</scope>
    <source>
        <strain evidence="3 4">JCM 16013</strain>
    </source>
</reference>
<feature type="region of interest" description="Disordered" evidence="1">
    <location>
        <begin position="1"/>
        <end position="39"/>
    </location>
</feature>
<organism evidence="3 4">
    <name type="scientific">Catenulispora subtropica</name>
    <dbReference type="NCBI Taxonomy" id="450798"/>
    <lineage>
        <taxon>Bacteria</taxon>
        <taxon>Bacillati</taxon>
        <taxon>Actinomycetota</taxon>
        <taxon>Actinomycetes</taxon>
        <taxon>Catenulisporales</taxon>
        <taxon>Catenulisporaceae</taxon>
        <taxon>Catenulispora</taxon>
    </lineage>
</organism>
<feature type="compositionally biased region" description="Gly residues" evidence="1">
    <location>
        <begin position="93"/>
        <end position="110"/>
    </location>
</feature>
<evidence type="ECO:0000256" key="1">
    <source>
        <dbReference type="SAM" id="MobiDB-lite"/>
    </source>
</evidence>
<feature type="region of interest" description="Disordered" evidence="1">
    <location>
        <begin position="190"/>
        <end position="213"/>
    </location>
</feature>
<feature type="domain" description="DUF5666" evidence="2">
    <location>
        <begin position="118"/>
        <end position="182"/>
    </location>
</feature>